<dbReference type="AlphaFoldDB" id="A0A8H5T0K3"/>
<protein>
    <submittedName>
        <fullName evidence="2">Uncharacterized protein</fullName>
    </submittedName>
</protein>
<dbReference type="Proteomes" id="UP000567885">
    <property type="component" value="Unassembled WGS sequence"/>
</dbReference>
<organism evidence="2 3">
    <name type="scientific">Fusarium heterosporum</name>
    <dbReference type="NCBI Taxonomy" id="42747"/>
    <lineage>
        <taxon>Eukaryota</taxon>
        <taxon>Fungi</taxon>
        <taxon>Dikarya</taxon>
        <taxon>Ascomycota</taxon>
        <taxon>Pezizomycotina</taxon>
        <taxon>Sordariomycetes</taxon>
        <taxon>Hypocreomycetidae</taxon>
        <taxon>Hypocreales</taxon>
        <taxon>Nectriaceae</taxon>
        <taxon>Fusarium</taxon>
        <taxon>Fusarium heterosporum species complex</taxon>
    </lineage>
</organism>
<gene>
    <name evidence="2" type="ORF">FHETE_9130</name>
</gene>
<sequence>MARPKKKQLVTEPVLMFVSRTRRHKNVLLRNAEPRPCKNADRLQISHFPMYNRCPLRLTIRNSFLAGFQVIEEHMAPSVAEELVDFLANSWKTYIDIHYEGPSPTGQKAYHALLGLNNEKKLLSYCLWFYLAAWYGPGHPDLQSIRQEMSNLWGVEFPTDTIIYPANISVENQEKLFYGIPVDIKPNLQALPSVSQVRDTEMQDRIQDFKNTLETTPVEDLARIISQRMPTRAETADRKEIDSLKAQLATTRSELERTRKDVSGLESKLDKEKAIRQADYLKFDKQLSKSNKREKNLEGLIADTNRRVDKAMETCALLLSIVSAPGGEKRKRDDQA</sequence>
<accession>A0A8H5T0K3</accession>
<evidence type="ECO:0000313" key="2">
    <source>
        <dbReference type="EMBL" id="KAF5660157.1"/>
    </source>
</evidence>
<evidence type="ECO:0000256" key="1">
    <source>
        <dbReference type="SAM" id="Coils"/>
    </source>
</evidence>
<proteinExistence type="predicted"/>
<feature type="coiled-coil region" evidence="1">
    <location>
        <begin position="241"/>
        <end position="275"/>
    </location>
</feature>
<keyword evidence="3" id="KW-1185">Reference proteome</keyword>
<comment type="caution">
    <text evidence="2">The sequence shown here is derived from an EMBL/GenBank/DDBJ whole genome shotgun (WGS) entry which is preliminary data.</text>
</comment>
<keyword evidence="1" id="KW-0175">Coiled coil</keyword>
<evidence type="ECO:0000313" key="3">
    <source>
        <dbReference type="Proteomes" id="UP000567885"/>
    </source>
</evidence>
<reference evidence="2 3" key="1">
    <citation type="submission" date="2020-05" db="EMBL/GenBank/DDBJ databases">
        <title>Identification and distribution of gene clusters putatively required for synthesis of sphingolipid metabolism inhibitors in phylogenetically diverse species of the filamentous fungus Fusarium.</title>
        <authorList>
            <person name="Kim H.-S."/>
            <person name="Busman M."/>
            <person name="Brown D.W."/>
            <person name="Divon H."/>
            <person name="Uhlig S."/>
            <person name="Proctor R.H."/>
        </authorList>
    </citation>
    <scope>NUCLEOTIDE SEQUENCE [LARGE SCALE GENOMIC DNA]</scope>
    <source>
        <strain evidence="2 3">NRRL 20693</strain>
    </source>
</reference>
<dbReference type="OrthoDB" id="5059649at2759"/>
<name>A0A8H5T0K3_FUSHE</name>
<dbReference type="EMBL" id="JAAGWQ010000200">
    <property type="protein sequence ID" value="KAF5660157.1"/>
    <property type="molecule type" value="Genomic_DNA"/>
</dbReference>